<dbReference type="Proteomes" id="UP000037510">
    <property type="component" value="Unassembled WGS sequence"/>
</dbReference>
<keyword evidence="8" id="KW-1185">Reference proteome</keyword>
<evidence type="ECO:0000313" key="8">
    <source>
        <dbReference type="Proteomes" id="UP000037510"/>
    </source>
</evidence>
<dbReference type="SUPFAM" id="SSF51735">
    <property type="entry name" value="NAD(P)-binding Rossmann-fold domains"/>
    <property type="match status" value="2"/>
</dbReference>
<gene>
    <name evidence="7" type="ORF">OBRU01_18157</name>
</gene>
<dbReference type="GO" id="GO:0046872">
    <property type="term" value="F:metal ion binding"/>
    <property type="evidence" value="ECO:0007669"/>
    <property type="project" value="UniProtKB-KW"/>
</dbReference>
<sequence length="561" mass="60780">MDCVGICGSDVHYWQSGACGSFAGAKVKNVKVGDRVAIEPGVPCRYCEFCKTGRYHLCPDMMFCATPPVHGNLVRYYKHAADFCYNKTGRYHLCPDMQFCATPPVHGNLVRYYKHAADFCYNKTGRYHLCPDMQFCATPPVHGNLVRYYKHAADFCYKPAATTCAQTCSSAPPRPCTATWCATTSTRQTSATKGALLEPLSVGIHACRRGGVTAGDRVLVLGAGPIGLLTMLTAKAYGASKVLITGKNTLLPDHVSMEEGALLEPLSVVIHACRRGGVTAGDRVLVLGAGPIGLLTMLTAKAYGASKVLITGKNTLYLQTARPRVDGRGRTAGAPLGRHPRVPARRRYGWRPRSRLDFAKQLGADETILVSRESNEADLVKQIHCLLGTHPDVSFDASGAQSTVRLAMLRRAVHCPTRDAGKKATLSRLQRGDLVKQIHCLLGTHPDVSFDASGAQSTVRLAMLTVPLAAALSREVDIRGIFRYVNEYPIALAMVASGKINVKPLVSHHFSLEDSLKAYEVAHAGQGIKVMIHIVRKRCSKMTANYAAVLHGPLDLKIVSE</sequence>
<dbReference type="PANTHER" id="PTHR43161">
    <property type="entry name" value="SORBITOL DEHYDROGENASE"/>
    <property type="match status" value="1"/>
</dbReference>
<evidence type="ECO:0000256" key="5">
    <source>
        <dbReference type="ARBA" id="ARBA00023002"/>
    </source>
</evidence>
<dbReference type="SUPFAM" id="SSF50129">
    <property type="entry name" value="GroES-like"/>
    <property type="match status" value="2"/>
</dbReference>
<dbReference type="AlphaFoldDB" id="A0A0L7KZH6"/>
<reference evidence="7 8" key="1">
    <citation type="journal article" date="2015" name="Genome Biol. Evol.">
        <title>The genome of winter moth (Operophtera brumata) provides a genomic perspective on sexual dimorphism and phenology.</title>
        <authorList>
            <person name="Derks M.F."/>
            <person name="Smit S."/>
            <person name="Salis L."/>
            <person name="Schijlen E."/>
            <person name="Bossers A."/>
            <person name="Mateman C."/>
            <person name="Pijl A.S."/>
            <person name="de Ridder D."/>
            <person name="Groenen M.A."/>
            <person name="Visser M.E."/>
            <person name="Megens H.J."/>
        </authorList>
    </citation>
    <scope>NUCLEOTIDE SEQUENCE [LARGE SCALE GENOMIC DNA]</scope>
    <source>
        <strain evidence="7">WM2013NL</strain>
        <tissue evidence="7">Head and thorax</tissue>
    </source>
</reference>
<keyword evidence="5" id="KW-0560">Oxidoreductase</keyword>
<name>A0A0L7KZH6_OPEBR</name>
<dbReference type="Gene3D" id="3.90.180.10">
    <property type="entry name" value="Medium-chain alcohol dehydrogenases, catalytic domain"/>
    <property type="match status" value="3"/>
</dbReference>
<evidence type="ECO:0000259" key="6">
    <source>
        <dbReference type="Pfam" id="PF08240"/>
    </source>
</evidence>
<feature type="domain" description="Alcohol dehydrogenase-like N-terminal" evidence="6">
    <location>
        <begin position="4"/>
        <end position="86"/>
    </location>
</feature>
<comment type="caution">
    <text evidence="7">The sequence shown here is derived from an EMBL/GenBank/DDBJ whole genome shotgun (WGS) entry which is preliminary data.</text>
</comment>
<dbReference type="InterPro" id="IPR036291">
    <property type="entry name" value="NAD(P)-bd_dom_sf"/>
</dbReference>
<dbReference type="Gene3D" id="3.40.50.720">
    <property type="entry name" value="NAD(P)-binding Rossmann-like Domain"/>
    <property type="match status" value="3"/>
</dbReference>
<protein>
    <submittedName>
        <fullName evidence="7">Sorbitol dehydrogenase-2b</fullName>
    </submittedName>
</protein>
<keyword evidence="3" id="KW-0479">Metal-binding</keyword>
<accession>A0A0L7KZH6</accession>
<dbReference type="STRING" id="104452.A0A0L7KZH6"/>
<dbReference type="GO" id="GO:0006062">
    <property type="term" value="P:sorbitol catabolic process"/>
    <property type="evidence" value="ECO:0007669"/>
    <property type="project" value="TreeGrafter"/>
</dbReference>
<dbReference type="InterPro" id="IPR011032">
    <property type="entry name" value="GroES-like_sf"/>
</dbReference>
<evidence type="ECO:0000256" key="2">
    <source>
        <dbReference type="ARBA" id="ARBA00008072"/>
    </source>
</evidence>
<dbReference type="InterPro" id="IPR013154">
    <property type="entry name" value="ADH-like_N"/>
</dbReference>
<evidence type="ECO:0000313" key="7">
    <source>
        <dbReference type="EMBL" id="KOB68481.1"/>
    </source>
</evidence>
<dbReference type="EMBL" id="JTDY01004187">
    <property type="protein sequence ID" value="KOB68481.1"/>
    <property type="molecule type" value="Genomic_DNA"/>
</dbReference>
<organism evidence="7 8">
    <name type="scientific">Operophtera brumata</name>
    <name type="common">Winter moth</name>
    <name type="synonym">Phalaena brumata</name>
    <dbReference type="NCBI Taxonomy" id="104452"/>
    <lineage>
        <taxon>Eukaryota</taxon>
        <taxon>Metazoa</taxon>
        <taxon>Ecdysozoa</taxon>
        <taxon>Arthropoda</taxon>
        <taxon>Hexapoda</taxon>
        <taxon>Insecta</taxon>
        <taxon>Pterygota</taxon>
        <taxon>Neoptera</taxon>
        <taxon>Endopterygota</taxon>
        <taxon>Lepidoptera</taxon>
        <taxon>Glossata</taxon>
        <taxon>Ditrysia</taxon>
        <taxon>Geometroidea</taxon>
        <taxon>Geometridae</taxon>
        <taxon>Larentiinae</taxon>
        <taxon>Operophtera</taxon>
    </lineage>
</organism>
<proteinExistence type="inferred from homology"/>
<evidence type="ECO:0000256" key="4">
    <source>
        <dbReference type="ARBA" id="ARBA00022833"/>
    </source>
</evidence>
<comment type="cofactor">
    <cofactor evidence="1">
        <name>Zn(2+)</name>
        <dbReference type="ChEBI" id="CHEBI:29105"/>
    </cofactor>
</comment>
<evidence type="ECO:0000256" key="3">
    <source>
        <dbReference type="ARBA" id="ARBA00022723"/>
    </source>
</evidence>
<dbReference type="Pfam" id="PF08240">
    <property type="entry name" value="ADH_N"/>
    <property type="match status" value="1"/>
</dbReference>
<dbReference type="GO" id="GO:0003939">
    <property type="term" value="F:L-iditol 2-dehydrogenase (NAD+) activity"/>
    <property type="evidence" value="ECO:0007669"/>
    <property type="project" value="TreeGrafter"/>
</dbReference>
<comment type="similarity">
    <text evidence="2">Belongs to the zinc-containing alcohol dehydrogenase family.</text>
</comment>
<evidence type="ECO:0000256" key="1">
    <source>
        <dbReference type="ARBA" id="ARBA00001947"/>
    </source>
</evidence>
<dbReference type="PANTHER" id="PTHR43161:SF9">
    <property type="entry name" value="SORBITOL DEHYDROGENASE"/>
    <property type="match status" value="1"/>
</dbReference>
<keyword evidence="4" id="KW-0862">Zinc</keyword>